<dbReference type="Proteomes" id="UP000784294">
    <property type="component" value="Unassembled WGS sequence"/>
</dbReference>
<proteinExistence type="predicted"/>
<reference evidence="2" key="1">
    <citation type="submission" date="2018-11" db="EMBL/GenBank/DDBJ databases">
        <authorList>
            <consortium name="Pathogen Informatics"/>
        </authorList>
    </citation>
    <scope>NUCLEOTIDE SEQUENCE</scope>
</reference>
<name>A0A3S5CIG1_9PLAT</name>
<keyword evidence="3" id="KW-1185">Reference proteome</keyword>
<dbReference type="EMBL" id="CAAALY010065881">
    <property type="protein sequence ID" value="VEL24102.1"/>
    <property type="molecule type" value="Genomic_DNA"/>
</dbReference>
<gene>
    <name evidence="2" type="ORF">PXEA_LOCUS17542</name>
</gene>
<protein>
    <submittedName>
        <fullName evidence="2">Uncharacterized protein</fullName>
    </submittedName>
</protein>
<feature type="region of interest" description="Disordered" evidence="1">
    <location>
        <begin position="52"/>
        <end position="91"/>
    </location>
</feature>
<organism evidence="2 3">
    <name type="scientific">Protopolystoma xenopodis</name>
    <dbReference type="NCBI Taxonomy" id="117903"/>
    <lineage>
        <taxon>Eukaryota</taxon>
        <taxon>Metazoa</taxon>
        <taxon>Spiralia</taxon>
        <taxon>Lophotrochozoa</taxon>
        <taxon>Platyhelminthes</taxon>
        <taxon>Monogenea</taxon>
        <taxon>Polyopisthocotylea</taxon>
        <taxon>Polystomatidea</taxon>
        <taxon>Polystomatidae</taxon>
        <taxon>Protopolystoma</taxon>
    </lineage>
</organism>
<feature type="region of interest" description="Disordered" evidence="1">
    <location>
        <begin position="1"/>
        <end position="22"/>
    </location>
</feature>
<accession>A0A3S5CIG1</accession>
<feature type="compositionally biased region" description="Basic and acidic residues" evidence="1">
    <location>
        <begin position="80"/>
        <end position="91"/>
    </location>
</feature>
<dbReference type="AlphaFoldDB" id="A0A3S5CIG1"/>
<sequence>MGKASGDSVSGHRFHQPRGLSSGLGGLLAVVDARGKHCVQLFDPRASLVRPVSHLPTQTPGRVMHEDDQWSDGWNQGKLTEMESETKGRHE</sequence>
<evidence type="ECO:0000313" key="3">
    <source>
        <dbReference type="Proteomes" id="UP000784294"/>
    </source>
</evidence>
<comment type="caution">
    <text evidence="2">The sequence shown here is derived from an EMBL/GenBank/DDBJ whole genome shotgun (WGS) entry which is preliminary data.</text>
</comment>
<evidence type="ECO:0000256" key="1">
    <source>
        <dbReference type="SAM" id="MobiDB-lite"/>
    </source>
</evidence>
<evidence type="ECO:0000313" key="2">
    <source>
        <dbReference type="EMBL" id="VEL24102.1"/>
    </source>
</evidence>